<sequence>MDQYLRDTEMHHESGRQSSAKRLVNKVSTSRHLPAVNEDTLVHPRQRELRCQVIFLSNPPLRQTDPEATTHLQECPRVRRQDSQAHRLAVTRLQRAVLRWRRTAGDAAPRPSPTMPTPKAVAP</sequence>
<dbReference type="Proteomes" id="UP000324222">
    <property type="component" value="Unassembled WGS sequence"/>
</dbReference>
<keyword evidence="3" id="KW-1185">Reference proteome</keyword>
<evidence type="ECO:0000313" key="3">
    <source>
        <dbReference type="Proteomes" id="UP000324222"/>
    </source>
</evidence>
<evidence type="ECO:0000313" key="2">
    <source>
        <dbReference type="EMBL" id="MPC18699.1"/>
    </source>
</evidence>
<feature type="region of interest" description="Disordered" evidence="1">
    <location>
        <begin position="1"/>
        <end position="40"/>
    </location>
</feature>
<feature type="region of interest" description="Disordered" evidence="1">
    <location>
        <begin position="101"/>
        <end position="123"/>
    </location>
</feature>
<dbReference type="EMBL" id="VSRR010000703">
    <property type="protein sequence ID" value="MPC18699.1"/>
    <property type="molecule type" value="Genomic_DNA"/>
</dbReference>
<gene>
    <name evidence="2" type="ORF">E2C01_011593</name>
</gene>
<dbReference type="AlphaFoldDB" id="A0A5B7DBT7"/>
<feature type="compositionally biased region" description="Polar residues" evidence="1">
    <location>
        <begin position="16"/>
        <end position="31"/>
    </location>
</feature>
<protein>
    <submittedName>
        <fullName evidence="2">Uncharacterized protein</fullName>
    </submittedName>
</protein>
<accession>A0A5B7DBT7</accession>
<comment type="caution">
    <text evidence="2">The sequence shown here is derived from an EMBL/GenBank/DDBJ whole genome shotgun (WGS) entry which is preliminary data.</text>
</comment>
<evidence type="ECO:0000256" key="1">
    <source>
        <dbReference type="SAM" id="MobiDB-lite"/>
    </source>
</evidence>
<reference evidence="2 3" key="1">
    <citation type="submission" date="2019-05" db="EMBL/GenBank/DDBJ databases">
        <title>Another draft genome of Portunus trituberculatus and its Hox gene families provides insights of decapod evolution.</title>
        <authorList>
            <person name="Jeong J.-H."/>
            <person name="Song I."/>
            <person name="Kim S."/>
            <person name="Choi T."/>
            <person name="Kim D."/>
            <person name="Ryu S."/>
            <person name="Kim W."/>
        </authorList>
    </citation>
    <scope>NUCLEOTIDE SEQUENCE [LARGE SCALE GENOMIC DNA]</scope>
    <source>
        <tissue evidence="2">Muscle</tissue>
    </source>
</reference>
<organism evidence="2 3">
    <name type="scientific">Portunus trituberculatus</name>
    <name type="common">Swimming crab</name>
    <name type="synonym">Neptunus trituberculatus</name>
    <dbReference type="NCBI Taxonomy" id="210409"/>
    <lineage>
        <taxon>Eukaryota</taxon>
        <taxon>Metazoa</taxon>
        <taxon>Ecdysozoa</taxon>
        <taxon>Arthropoda</taxon>
        <taxon>Crustacea</taxon>
        <taxon>Multicrustacea</taxon>
        <taxon>Malacostraca</taxon>
        <taxon>Eumalacostraca</taxon>
        <taxon>Eucarida</taxon>
        <taxon>Decapoda</taxon>
        <taxon>Pleocyemata</taxon>
        <taxon>Brachyura</taxon>
        <taxon>Eubrachyura</taxon>
        <taxon>Portunoidea</taxon>
        <taxon>Portunidae</taxon>
        <taxon>Portuninae</taxon>
        <taxon>Portunus</taxon>
    </lineage>
</organism>
<proteinExistence type="predicted"/>
<name>A0A5B7DBT7_PORTR</name>
<feature type="compositionally biased region" description="Basic and acidic residues" evidence="1">
    <location>
        <begin position="1"/>
        <end position="15"/>
    </location>
</feature>